<dbReference type="PANTHER" id="PTHR21634:SF9">
    <property type="entry name" value="RE13835P"/>
    <property type="match status" value="1"/>
</dbReference>
<dbReference type="GO" id="GO:0051087">
    <property type="term" value="F:protein-folding chaperone binding"/>
    <property type="evidence" value="ECO:0007669"/>
    <property type="project" value="TreeGrafter"/>
</dbReference>
<feature type="region of interest" description="Disordered" evidence="7">
    <location>
        <begin position="329"/>
        <end position="358"/>
    </location>
</feature>
<accession>A0AAJ7TW10</accession>
<evidence type="ECO:0000259" key="8">
    <source>
        <dbReference type="PROSITE" id="PS51836"/>
    </source>
</evidence>
<comment type="subcellular location">
    <subcellularLocation>
        <location evidence="1">Cytoplasm</location>
    </subcellularLocation>
    <subcellularLocation>
        <location evidence="2">Lysosome membrane</location>
    </subcellularLocation>
</comment>
<feature type="compositionally biased region" description="Basic and acidic residues" evidence="7">
    <location>
        <begin position="1075"/>
        <end position="1087"/>
    </location>
</feature>
<feature type="compositionally biased region" description="Low complexity" evidence="7">
    <location>
        <begin position="136"/>
        <end position="157"/>
    </location>
</feature>
<keyword evidence="9" id="KW-1185">Reference proteome</keyword>
<feature type="region of interest" description="Disordered" evidence="7">
    <location>
        <begin position="864"/>
        <end position="932"/>
    </location>
</feature>
<keyword evidence="4" id="KW-0963">Cytoplasm</keyword>
<feature type="compositionally biased region" description="Basic and acidic residues" evidence="7">
    <location>
        <begin position="116"/>
        <end position="128"/>
    </location>
</feature>
<dbReference type="Pfam" id="PF14638">
    <property type="entry name" value="FNIP_C"/>
    <property type="match status" value="1"/>
</dbReference>
<dbReference type="InterPro" id="IPR028086">
    <property type="entry name" value="FNIP_C_dom"/>
</dbReference>
<evidence type="ECO:0000256" key="5">
    <source>
        <dbReference type="ARBA" id="ARBA00023136"/>
    </source>
</evidence>
<dbReference type="Pfam" id="PF14637">
    <property type="entry name" value="FNIP_M"/>
    <property type="match status" value="1"/>
</dbReference>
<dbReference type="Proteomes" id="UP001318040">
    <property type="component" value="Chromosome 41"/>
</dbReference>
<feature type="compositionally biased region" description="Gly residues" evidence="7">
    <location>
        <begin position="18"/>
        <end position="32"/>
    </location>
</feature>
<dbReference type="InterPro" id="IPR037545">
    <property type="entry name" value="DENN_FNIP1/2"/>
</dbReference>
<dbReference type="InterPro" id="IPR028084">
    <property type="entry name" value="FNIP_N_dom"/>
</dbReference>
<sequence length="1317" mass="140866">MGARGDGRGHARGDGARRGGGGGCSGGGGGGFDDGDDDAGRGVGLALTMGPTLFHKLFHRKAASHQPRAPRWRGVGDAVVGWPTCEFDGSQIRLVIYQDCDRRGRQHLFDSDSVRIVDEAPQKSDESPRGLGRCRSNGGSSGSLNSNSSSSQAPSSGEAQPKYQYVRMGPDVKMLGEMMFGSVAMSYKGSTLKIHHMRSPPQIMLSKVFTVNMGGTGSLSGSSSSLLTDSFEYTHAGLTSSRSFPVLNSSAVIREKTRVGLLSLCCRRQAGSMQGLDAMPFGLVRSASFFAAYSSPLDMPSRGKNEDSDSGIARSASLTSLLLAALPSPSSSLPTGGSSNSLSRRFQRSQNTSLDHGVFPRRSGEEGFSLAEGCCSSNPSSVRRRKIAIGIIFCLSPCAEDEEARFQEFFFSHFPLFESHMDRLKTAIEQAMITCRKIQDPMQRSQVYVQRIMDALSRFRMAVSDLYTLPRIPEPVWLTMTLPTSDKPQLCRRFMRELAALSEQASKNQFLPALLSAVLTHHLAWVPTVIPSGHPPLHTFAQKHSSTSLDMLARSHPYNPLWAQLGDLYGALGSPVKLTRTVVVGHCEELVQRLLYVLTYFVRCSEIQESLLEWEGGGTACITTSLERGEVEDSEYVVVTLQPSSSSSRSYAPAGAASLSAAPAAATKKPSSKTSGAEGAASPSAGTEERTFPDTGCPRGDVDSCGCELGAAVDAEEAPSVPATAAAPVPPEPPQQPASPGSPSGAGAVQLCRDVGDVRIDTRREVLMCVTRSASGELILPAKEMAEAEFERFGFAVPQGEKGEQRAESALRRTSCSDKLHTDAIAFSAGASPQGSRKVKFLIGCSFSPDSDTEARGKQFSKTFRTFEGDGRAPSPRGTPLSEPKPAPRTQLAAPSQAERAEVKPGRPVGPPKGRALRRLPSCGGSSSSSSSLFDEYFDEKNVIETKTIDDIPAEMRFRSSGRPALSSPVAMARAGSPTEGAGEVSALSTRQNIPEVEEEVEEEKEEEDEECEVEAVRPASVSGSSRQDAARVRRPSVFTIGSPQLSDCCVPDSVASGRAAAGQPGRKGKKKAAAFREEGDIPRNESSDSALGDSDSEEGCPEPRRLHTCPEEVELPMPRSDLVEVAPCGRGMSNYGRSLVGGYCPRYVPDLVLHGIPGDEGLRDRIADDLAHTAQHPVLDEPIAEAVCILADTERWSVQLLSSSQQPRRGGGGVGSTNEGGRPPTEALVSSLVAQILSSTLQLWRLHMPADFCVMHLEDRLQELYSKSKVLAEYLRGQTRVHVKELSAVLGIEANDLPLLAAIASTHSPHVAQILL</sequence>
<feature type="region of interest" description="Disordered" evidence="7">
    <location>
        <begin position="1056"/>
        <end position="1106"/>
    </location>
</feature>
<dbReference type="PROSITE" id="PS51836">
    <property type="entry name" value="DENN_FNIP12"/>
    <property type="match status" value="1"/>
</dbReference>
<protein>
    <submittedName>
        <fullName evidence="10">Folliculin-interacting protein 2-like isoform X1</fullName>
    </submittedName>
</protein>
<feature type="region of interest" description="Disordered" evidence="7">
    <location>
        <begin position="116"/>
        <end position="164"/>
    </location>
</feature>
<feature type="compositionally biased region" description="Low complexity" evidence="7">
    <location>
        <begin position="738"/>
        <end position="749"/>
    </location>
</feature>
<organism evidence="9 10">
    <name type="scientific">Petromyzon marinus</name>
    <name type="common">Sea lamprey</name>
    <dbReference type="NCBI Taxonomy" id="7757"/>
    <lineage>
        <taxon>Eukaryota</taxon>
        <taxon>Metazoa</taxon>
        <taxon>Chordata</taxon>
        <taxon>Craniata</taxon>
        <taxon>Vertebrata</taxon>
        <taxon>Cyclostomata</taxon>
        <taxon>Hyperoartia</taxon>
        <taxon>Petromyzontiformes</taxon>
        <taxon>Petromyzontidae</taxon>
        <taxon>Petromyzon</taxon>
    </lineage>
</organism>
<evidence type="ECO:0000313" key="9">
    <source>
        <dbReference type="Proteomes" id="UP001318040"/>
    </source>
</evidence>
<feature type="region of interest" description="Disordered" evidence="7">
    <location>
        <begin position="1202"/>
        <end position="1225"/>
    </location>
</feature>
<feature type="compositionally biased region" description="Pro residues" evidence="7">
    <location>
        <begin position="728"/>
        <end position="737"/>
    </location>
</feature>
<feature type="region of interest" description="Disordered" evidence="7">
    <location>
        <begin position="973"/>
        <end position="1033"/>
    </location>
</feature>
<dbReference type="PRINTS" id="PR02073">
    <property type="entry name" value="FOLLICULNIP1"/>
</dbReference>
<evidence type="ECO:0000256" key="7">
    <source>
        <dbReference type="SAM" id="MobiDB-lite"/>
    </source>
</evidence>
<feature type="domain" description="UDENN FNIP1/2-type" evidence="8">
    <location>
        <begin position="87"/>
        <end position="1308"/>
    </location>
</feature>
<evidence type="ECO:0000256" key="1">
    <source>
        <dbReference type="ARBA" id="ARBA00004496"/>
    </source>
</evidence>
<dbReference type="InterPro" id="IPR026156">
    <property type="entry name" value="FNIP_fam"/>
</dbReference>
<dbReference type="GO" id="GO:0042030">
    <property type="term" value="F:ATPase inhibitor activity"/>
    <property type="evidence" value="ECO:0007669"/>
    <property type="project" value="TreeGrafter"/>
</dbReference>
<evidence type="ECO:0000256" key="3">
    <source>
        <dbReference type="ARBA" id="ARBA00007541"/>
    </source>
</evidence>
<dbReference type="PANTHER" id="PTHR21634">
    <property type="entry name" value="RE13835P"/>
    <property type="match status" value="1"/>
</dbReference>
<dbReference type="Pfam" id="PF14636">
    <property type="entry name" value="FNIP_N"/>
    <property type="match status" value="1"/>
</dbReference>
<feature type="compositionally biased region" description="Basic and acidic residues" evidence="7">
    <location>
        <begin position="1"/>
        <end position="17"/>
    </location>
</feature>
<feature type="region of interest" description="Disordered" evidence="7">
    <location>
        <begin position="659"/>
        <end position="697"/>
    </location>
</feature>
<proteinExistence type="inferred from homology"/>
<keyword evidence="6" id="KW-0458">Lysosome</keyword>
<evidence type="ECO:0000256" key="6">
    <source>
        <dbReference type="ARBA" id="ARBA00023228"/>
    </source>
</evidence>
<feature type="compositionally biased region" description="Low complexity" evidence="7">
    <location>
        <begin position="329"/>
        <end position="343"/>
    </location>
</feature>
<dbReference type="GO" id="GO:0005765">
    <property type="term" value="C:lysosomal membrane"/>
    <property type="evidence" value="ECO:0007669"/>
    <property type="project" value="UniProtKB-SubCell"/>
</dbReference>
<evidence type="ECO:0000256" key="2">
    <source>
        <dbReference type="ARBA" id="ARBA00004656"/>
    </source>
</evidence>
<feature type="compositionally biased region" description="Acidic residues" evidence="7">
    <location>
        <begin position="996"/>
        <end position="1014"/>
    </location>
</feature>
<dbReference type="KEGG" id="pmrn:116950996"/>
<evidence type="ECO:0000313" key="10">
    <source>
        <dbReference type="RefSeq" id="XP_032825145.1"/>
    </source>
</evidence>
<comment type="similarity">
    <text evidence="3">Belongs to the FNIP family.</text>
</comment>
<reference evidence="10" key="1">
    <citation type="submission" date="2025-08" db="UniProtKB">
        <authorList>
            <consortium name="RefSeq"/>
        </authorList>
    </citation>
    <scope>IDENTIFICATION</scope>
    <source>
        <tissue evidence="10">Sperm</tissue>
    </source>
</reference>
<dbReference type="RefSeq" id="XP_032825145.1">
    <property type="nucleotide sequence ID" value="XM_032969254.1"/>
</dbReference>
<feature type="compositionally biased region" description="Low complexity" evidence="7">
    <location>
        <begin position="659"/>
        <end position="686"/>
    </location>
</feature>
<keyword evidence="5" id="KW-0472">Membrane</keyword>
<feature type="region of interest" description="Disordered" evidence="7">
    <location>
        <begin position="718"/>
        <end position="749"/>
    </location>
</feature>
<feature type="region of interest" description="Disordered" evidence="7">
    <location>
        <begin position="1"/>
        <end position="35"/>
    </location>
</feature>
<feature type="compositionally biased region" description="Low complexity" evidence="7">
    <location>
        <begin position="718"/>
        <end position="727"/>
    </location>
</feature>
<name>A0AAJ7TW10_PETMA</name>
<dbReference type="InterPro" id="IPR028085">
    <property type="entry name" value="FNIP_mid_dom"/>
</dbReference>
<evidence type="ECO:0000256" key="4">
    <source>
        <dbReference type="ARBA" id="ARBA00022490"/>
    </source>
</evidence>
<gene>
    <name evidence="10" type="primary">LOC116950996</name>
</gene>